<dbReference type="InterPro" id="IPR025121">
    <property type="entry name" value="GTPase_HflX_N"/>
</dbReference>
<dbReference type="Gene3D" id="6.10.250.2860">
    <property type="match status" value="1"/>
</dbReference>
<gene>
    <name evidence="5 8" type="primary">hflX</name>
    <name evidence="8" type="ORF">JMJ56_31655</name>
</gene>
<feature type="domain" description="Hflx-type G" evidence="7">
    <location>
        <begin position="230"/>
        <end position="395"/>
    </location>
</feature>
<evidence type="ECO:0000256" key="1">
    <source>
        <dbReference type="ARBA" id="ARBA00022723"/>
    </source>
</evidence>
<dbReference type="InterPro" id="IPR032305">
    <property type="entry name" value="GTP-bd_M"/>
</dbReference>
<dbReference type="PANTHER" id="PTHR10229:SF0">
    <property type="entry name" value="GTP-BINDING PROTEIN 6-RELATED"/>
    <property type="match status" value="1"/>
</dbReference>
<evidence type="ECO:0000256" key="6">
    <source>
        <dbReference type="SAM" id="MobiDB-lite"/>
    </source>
</evidence>
<keyword evidence="3" id="KW-0460">Magnesium</keyword>
<evidence type="ECO:0000259" key="7">
    <source>
        <dbReference type="PROSITE" id="PS51705"/>
    </source>
</evidence>
<protein>
    <recommendedName>
        <fullName evidence="5">GTPase HflX</fullName>
    </recommendedName>
    <alternativeName>
        <fullName evidence="5">GTP-binding protein HflX</fullName>
    </alternativeName>
</protein>
<comment type="function">
    <text evidence="5">GTPase that associates with the 50S ribosomal subunit and may have a role during protein synthesis or ribosome biogenesis.</text>
</comment>
<evidence type="ECO:0000313" key="9">
    <source>
        <dbReference type="Proteomes" id="UP000660885"/>
    </source>
</evidence>
<dbReference type="InterPro" id="IPR030394">
    <property type="entry name" value="G_HFLX_dom"/>
</dbReference>
<dbReference type="InterPro" id="IPR042108">
    <property type="entry name" value="GTPase_HflX_N_sf"/>
</dbReference>
<keyword evidence="5" id="KW-0963">Cytoplasm</keyword>
<keyword evidence="9" id="KW-1185">Reference proteome</keyword>
<proteinExistence type="inferred from homology"/>
<dbReference type="SUPFAM" id="SSF52540">
    <property type="entry name" value="P-loop containing nucleoside triphosphate hydrolases"/>
    <property type="match status" value="1"/>
</dbReference>
<keyword evidence="1" id="KW-0479">Metal-binding</keyword>
<dbReference type="CDD" id="cd01878">
    <property type="entry name" value="HflX"/>
    <property type="match status" value="1"/>
</dbReference>
<dbReference type="NCBIfam" id="TIGR03156">
    <property type="entry name" value="GTP_HflX"/>
    <property type="match status" value="1"/>
</dbReference>
<evidence type="ECO:0000256" key="2">
    <source>
        <dbReference type="ARBA" id="ARBA00022741"/>
    </source>
</evidence>
<comment type="subcellular location">
    <subcellularLocation>
        <location evidence="5">Cytoplasm</location>
    </subcellularLocation>
    <text evidence="5">May associate with membranes.</text>
</comment>
<dbReference type="InterPro" id="IPR016496">
    <property type="entry name" value="GTPase_HflX"/>
</dbReference>
<evidence type="ECO:0000256" key="5">
    <source>
        <dbReference type="HAMAP-Rule" id="MF_00900"/>
    </source>
</evidence>
<keyword evidence="2 5" id="KW-0547">Nucleotide-binding</keyword>
<accession>A0ABS1UEX0</accession>
<evidence type="ECO:0000313" key="8">
    <source>
        <dbReference type="EMBL" id="MBL6082524.1"/>
    </source>
</evidence>
<evidence type="ECO:0000256" key="3">
    <source>
        <dbReference type="ARBA" id="ARBA00022842"/>
    </source>
</evidence>
<dbReference type="HAMAP" id="MF_00900">
    <property type="entry name" value="GTPase_HflX"/>
    <property type="match status" value="1"/>
</dbReference>
<dbReference type="PRINTS" id="PR00326">
    <property type="entry name" value="GTP1OBG"/>
</dbReference>
<reference evidence="8 9" key="1">
    <citation type="submission" date="2021-01" db="EMBL/GenBank/DDBJ databases">
        <title>Belnapia mucosa sp. nov. and Belnapia arida sp. nov., isolated from the Tabernas Desert (Almeria, Spain).</title>
        <authorList>
            <person name="Molina-Menor E."/>
            <person name="Vidal-Verdu A."/>
            <person name="Calonge A."/>
            <person name="Satari L."/>
            <person name="Pereto J."/>
            <person name="Porcar M."/>
        </authorList>
    </citation>
    <scope>NUCLEOTIDE SEQUENCE [LARGE SCALE GENOMIC DNA]</scope>
    <source>
        <strain evidence="8 9">T18</strain>
    </source>
</reference>
<keyword evidence="4 5" id="KW-0342">GTP-binding</keyword>
<dbReference type="PROSITE" id="PS51705">
    <property type="entry name" value="G_HFLX"/>
    <property type="match status" value="1"/>
</dbReference>
<dbReference type="InterPro" id="IPR027417">
    <property type="entry name" value="P-loop_NTPase"/>
</dbReference>
<evidence type="ECO:0000256" key="4">
    <source>
        <dbReference type="ARBA" id="ARBA00023134"/>
    </source>
</evidence>
<comment type="similarity">
    <text evidence="5">Belongs to the TRAFAC class OBG-HflX-like GTPase superfamily. HflX GTPase family.</text>
</comment>
<comment type="subunit">
    <text evidence="5">Monomer. Associates with the 50S ribosomal subunit.</text>
</comment>
<dbReference type="EMBL" id="JAETWB010000077">
    <property type="protein sequence ID" value="MBL6082524.1"/>
    <property type="molecule type" value="Genomic_DNA"/>
</dbReference>
<dbReference type="Proteomes" id="UP000660885">
    <property type="component" value="Unassembled WGS sequence"/>
</dbReference>
<sequence>METKPPVPLAVLVGIQTPEVDDVAHEASLEELGRLVKTLGYQVVGTVSQKREGTGAGSLLGSGKLAELAALTGGTGVVSSIAPPPRAKARQRFEGADETAPSTEAETDAARKPEFVIVDHELSPSQIRNLERATDAQVLDRTGIIVEIFHRHANTREAKLQVEMARLKYVAPRLRESSGGGGRQQGPGAGESNLDLDRRKIRDRLAELKEQLEAVQRDSDHRRSARRDQLRVALVGYTNAGKSSLMRALTGSQVLVEDKLFATLDTTVRILQPETRPRVLVSDTVGFIKQLPHDLVASFRSTLTEALEASLLLYVVDASDPTYEAQLEVSRSVLREIGADVVPSRLVLNKMDRVDAARRAALVEKHPDAIPLSAHSVGDVSALRETIVAFFEESMVEDVLVLPYAKQGLIGEVYESARVLSEEYDENGRVMKVCGLPGALARLQRSLAAR</sequence>
<dbReference type="PANTHER" id="PTHR10229">
    <property type="entry name" value="GTP-BINDING PROTEIN HFLX"/>
    <property type="match status" value="1"/>
</dbReference>
<organism evidence="8 9">
    <name type="scientific">Belnapia arida</name>
    <dbReference type="NCBI Taxonomy" id="2804533"/>
    <lineage>
        <taxon>Bacteria</taxon>
        <taxon>Pseudomonadati</taxon>
        <taxon>Pseudomonadota</taxon>
        <taxon>Alphaproteobacteria</taxon>
        <taxon>Acetobacterales</taxon>
        <taxon>Roseomonadaceae</taxon>
        <taxon>Belnapia</taxon>
    </lineage>
</organism>
<dbReference type="PIRSF" id="PIRSF006809">
    <property type="entry name" value="GTP-binding_hflX_prd"/>
    <property type="match status" value="1"/>
</dbReference>
<dbReference type="Pfam" id="PF01926">
    <property type="entry name" value="MMR_HSR1"/>
    <property type="match status" value="1"/>
</dbReference>
<name>A0ABS1UEX0_9PROT</name>
<dbReference type="Gene3D" id="3.40.50.300">
    <property type="entry name" value="P-loop containing nucleotide triphosphate hydrolases"/>
    <property type="match status" value="1"/>
</dbReference>
<feature type="region of interest" description="Disordered" evidence="6">
    <location>
        <begin position="173"/>
        <end position="196"/>
    </location>
</feature>
<dbReference type="InterPro" id="IPR006073">
    <property type="entry name" value="GTP-bd"/>
</dbReference>
<dbReference type="RefSeq" id="WP_202835858.1">
    <property type="nucleotide sequence ID" value="NZ_JAETWB010000077.1"/>
</dbReference>
<comment type="caution">
    <text evidence="8">The sequence shown here is derived from an EMBL/GenBank/DDBJ whole genome shotgun (WGS) entry which is preliminary data.</text>
</comment>
<dbReference type="Gene3D" id="3.40.50.11060">
    <property type="entry name" value="GTPase HflX, N-terminal domain"/>
    <property type="match status" value="1"/>
</dbReference>
<dbReference type="Pfam" id="PF13167">
    <property type="entry name" value="GTP-bdg_N"/>
    <property type="match status" value="2"/>
</dbReference>
<dbReference type="Pfam" id="PF16360">
    <property type="entry name" value="GTP-bdg_M"/>
    <property type="match status" value="1"/>
</dbReference>
<feature type="compositionally biased region" description="Gly residues" evidence="6">
    <location>
        <begin position="178"/>
        <end position="189"/>
    </location>
</feature>